<feature type="domain" description="Endonuclease/exonuclease/phosphatase" evidence="2">
    <location>
        <begin position="106"/>
        <end position="314"/>
    </location>
</feature>
<dbReference type="GO" id="GO:0004519">
    <property type="term" value="F:endonuclease activity"/>
    <property type="evidence" value="ECO:0007669"/>
    <property type="project" value="UniProtKB-KW"/>
</dbReference>
<name>A0ABS3SWU3_9FLAO</name>
<keyword evidence="1" id="KW-0472">Membrane</keyword>
<dbReference type="Gene3D" id="3.60.10.10">
    <property type="entry name" value="Endonuclease/exonuclease/phosphatase"/>
    <property type="match status" value="1"/>
</dbReference>
<comment type="caution">
    <text evidence="3">The sequence shown here is derived from an EMBL/GenBank/DDBJ whole genome shotgun (WGS) entry which is preliminary data.</text>
</comment>
<evidence type="ECO:0000256" key="1">
    <source>
        <dbReference type="SAM" id="Phobius"/>
    </source>
</evidence>
<dbReference type="Proteomes" id="UP000681315">
    <property type="component" value="Unassembled WGS sequence"/>
</dbReference>
<feature type="transmembrane region" description="Helical" evidence="1">
    <location>
        <begin position="60"/>
        <end position="78"/>
    </location>
</feature>
<keyword evidence="1" id="KW-0812">Transmembrane</keyword>
<sequence length="363" mass="42055">MNLKKFLIGFGFTAIFFTLLPLVPADYWWIRMFDFPLIQLTTLTFIAILVYFIKFDFKNLKDYIFITALIGCFIFQFSKIVPYTPFYKKEVLNAASNPNIQKIKLLTANVLQKNEYNDGLIAIVKELNADVMVFTEANNRWQDAIIKHLSADYRYKVELPLDNTYGILMYSKFELINPEIKFMVTDSIPSIHSKLKLPSGDVIQLFAVHPTPPMPQENPLSTDRDAELMMTAKLARESLVPVIVIGDFNDIPWSPTTLLFQNTGELLDVRVGRGFYNTFNAKKYLLRWPLDHVFVSPEFRLKTLRNCESIESDHFPYYVELSFEPEGAKPQKPEPASIEDLEKAKKQIEKLKTKRMSHENVQL</sequence>
<dbReference type="InterPro" id="IPR005135">
    <property type="entry name" value="Endo/exonuclease/phosphatase"/>
</dbReference>
<evidence type="ECO:0000313" key="3">
    <source>
        <dbReference type="EMBL" id="MBO3100202.1"/>
    </source>
</evidence>
<protein>
    <submittedName>
        <fullName evidence="3">Endonuclease/exonuclease/phosphatase family protein</fullName>
    </submittedName>
</protein>
<evidence type="ECO:0000313" key="4">
    <source>
        <dbReference type="Proteomes" id="UP000681315"/>
    </source>
</evidence>
<feature type="transmembrane region" description="Helical" evidence="1">
    <location>
        <begin position="35"/>
        <end position="53"/>
    </location>
</feature>
<gene>
    <name evidence="3" type="ORF">J4051_18165</name>
</gene>
<keyword evidence="1" id="KW-1133">Transmembrane helix</keyword>
<keyword evidence="3" id="KW-0378">Hydrolase</keyword>
<dbReference type="RefSeq" id="WP_208235305.1">
    <property type="nucleotide sequence ID" value="NZ_JAGEVG010000032.1"/>
</dbReference>
<keyword evidence="3" id="KW-0255">Endonuclease</keyword>
<proteinExistence type="predicted"/>
<dbReference type="EMBL" id="JAGEVG010000032">
    <property type="protein sequence ID" value="MBO3100202.1"/>
    <property type="molecule type" value="Genomic_DNA"/>
</dbReference>
<accession>A0ABS3SWU3</accession>
<dbReference type="InterPro" id="IPR036691">
    <property type="entry name" value="Endo/exonu/phosph_ase_sf"/>
</dbReference>
<organism evidence="3 4">
    <name type="scientific">Gelidibacter pelagius</name>
    <dbReference type="NCBI Taxonomy" id="2819985"/>
    <lineage>
        <taxon>Bacteria</taxon>
        <taxon>Pseudomonadati</taxon>
        <taxon>Bacteroidota</taxon>
        <taxon>Flavobacteriia</taxon>
        <taxon>Flavobacteriales</taxon>
        <taxon>Flavobacteriaceae</taxon>
        <taxon>Gelidibacter</taxon>
    </lineage>
</organism>
<evidence type="ECO:0000259" key="2">
    <source>
        <dbReference type="Pfam" id="PF03372"/>
    </source>
</evidence>
<dbReference type="Pfam" id="PF03372">
    <property type="entry name" value="Exo_endo_phos"/>
    <property type="match status" value="1"/>
</dbReference>
<reference evidence="3 4" key="1">
    <citation type="submission" date="2021-03" db="EMBL/GenBank/DDBJ databases">
        <title>Gelidibacter sp. nov., isolated from costal sediment.</title>
        <authorList>
            <person name="Lun K.-Y."/>
        </authorList>
    </citation>
    <scope>NUCLEOTIDE SEQUENCE [LARGE SCALE GENOMIC DNA]</scope>
    <source>
        <strain evidence="3 4">DF109</strain>
    </source>
</reference>
<dbReference type="SUPFAM" id="SSF56219">
    <property type="entry name" value="DNase I-like"/>
    <property type="match status" value="1"/>
</dbReference>
<keyword evidence="3" id="KW-0540">Nuclease</keyword>
<keyword evidence="4" id="KW-1185">Reference proteome</keyword>